<evidence type="ECO:0000256" key="7">
    <source>
        <dbReference type="ARBA" id="ARBA00023015"/>
    </source>
</evidence>
<dbReference type="Gramene" id="C.cajan_12594.t">
    <property type="protein sequence ID" value="C.cajan_12594.t"/>
    <property type="gene ID" value="C.cajan_12594"/>
</dbReference>
<dbReference type="PANTHER" id="PTHR31169:SF23">
    <property type="entry name" value="OS03G0572250 PROTEIN"/>
    <property type="match status" value="1"/>
</dbReference>
<dbReference type="InterPro" id="IPR040221">
    <property type="entry name" value="CDCA7/CDA7L"/>
</dbReference>
<comment type="subcellular location">
    <subcellularLocation>
        <location evidence="2">Cytoplasm</location>
    </subcellularLocation>
    <subcellularLocation>
        <location evidence="1">Nucleus</location>
    </subcellularLocation>
</comment>
<dbReference type="GO" id="GO:0006355">
    <property type="term" value="P:regulation of DNA-templated transcription"/>
    <property type="evidence" value="ECO:0007669"/>
    <property type="project" value="InterPro"/>
</dbReference>
<evidence type="ECO:0000313" key="12">
    <source>
        <dbReference type="EMBL" id="KYP66677.1"/>
    </source>
</evidence>
<evidence type="ECO:0000256" key="6">
    <source>
        <dbReference type="ARBA" id="ARBA00022843"/>
    </source>
</evidence>
<feature type="domain" description="Zinc-finger" evidence="11">
    <location>
        <begin position="198"/>
        <end position="294"/>
    </location>
</feature>
<reference evidence="12 13" key="1">
    <citation type="journal article" date="2012" name="Nat. Biotechnol.">
        <title>Draft genome sequence of pigeonpea (Cajanus cajan), an orphan legume crop of resource-poor farmers.</title>
        <authorList>
            <person name="Varshney R.K."/>
            <person name="Chen W."/>
            <person name="Li Y."/>
            <person name="Bharti A.K."/>
            <person name="Saxena R.K."/>
            <person name="Schlueter J.A."/>
            <person name="Donoghue M.T."/>
            <person name="Azam S."/>
            <person name="Fan G."/>
            <person name="Whaley A.M."/>
            <person name="Farmer A.D."/>
            <person name="Sheridan J."/>
            <person name="Iwata A."/>
            <person name="Tuteja R."/>
            <person name="Penmetsa R.V."/>
            <person name="Wu W."/>
            <person name="Upadhyaya H.D."/>
            <person name="Yang S.P."/>
            <person name="Shah T."/>
            <person name="Saxena K.B."/>
            <person name="Michael T."/>
            <person name="McCombie W.R."/>
            <person name="Yang B."/>
            <person name="Zhang G."/>
            <person name="Yang H."/>
            <person name="Wang J."/>
            <person name="Spillane C."/>
            <person name="Cook D.R."/>
            <person name="May G.D."/>
            <person name="Xu X."/>
            <person name="Jackson S.A."/>
        </authorList>
    </citation>
    <scope>NUCLEOTIDE SEQUENCE [LARGE SCALE GENOMIC DNA]</scope>
    <source>
        <strain evidence="13">cv. Asha</strain>
    </source>
</reference>
<dbReference type="InterPro" id="IPR018866">
    <property type="entry name" value="Znf-4CXXC_R1"/>
</dbReference>
<dbReference type="AlphaFoldDB" id="A0A151THZ9"/>
<protein>
    <submittedName>
        <fullName evidence="12">Cell division cycle-associated 7-like protein</fullName>
    </submittedName>
</protein>
<evidence type="ECO:0000256" key="2">
    <source>
        <dbReference type="ARBA" id="ARBA00004496"/>
    </source>
</evidence>
<sequence>YFQVELFFQVIDQQLQELNNRFTYANTELFPCVTCLNPRDSFFAFDWEKLIRFAQFYSSEFSLVELLTLDNQLENYFTDVCFDSIFSKLEGIGDLSTKLVKTTPKNLPDPTPPTTTNPSLHPSAPIRRSSRLQNVTPVSYSEAPIKKAEFVENGRVVIEEGSKPEAYTEEHDKLLGNTDKPWTTLFVDGVGKDGKRIYDSVRGKTCHQCRQKTLGYRTHCSQCNLVQGQFCGDCLYMRYGEHVLEALQNPTWLCPVCRGICNCSLCRQAKGWAPTGPLYKKISALGYKSVAHYLIQTRRSVNGEKNADASNPVSAKRSLPFSDVDDKKSPEANENLGLLKPLAETEGDGAEVSAKRSLLFSDEKDQPEKVECSDTPKPLQLKKNKCSDTKKLLASSSKPSSDSIAGRLRSRLKKP</sequence>
<evidence type="ECO:0000256" key="4">
    <source>
        <dbReference type="ARBA" id="ARBA00022499"/>
    </source>
</evidence>
<organism evidence="12 13">
    <name type="scientific">Cajanus cajan</name>
    <name type="common">Pigeon pea</name>
    <name type="synonym">Cajanus indicus</name>
    <dbReference type="NCBI Taxonomy" id="3821"/>
    <lineage>
        <taxon>Eukaryota</taxon>
        <taxon>Viridiplantae</taxon>
        <taxon>Streptophyta</taxon>
        <taxon>Embryophyta</taxon>
        <taxon>Tracheophyta</taxon>
        <taxon>Spermatophyta</taxon>
        <taxon>Magnoliopsida</taxon>
        <taxon>eudicotyledons</taxon>
        <taxon>Gunneridae</taxon>
        <taxon>Pentapetalae</taxon>
        <taxon>rosids</taxon>
        <taxon>fabids</taxon>
        <taxon>Fabales</taxon>
        <taxon>Fabaceae</taxon>
        <taxon>Papilionoideae</taxon>
        <taxon>50 kb inversion clade</taxon>
        <taxon>NPAAA clade</taxon>
        <taxon>indigoferoid/millettioid clade</taxon>
        <taxon>Phaseoleae</taxon>
        <taxon>Cajanus</taxon>
    </lineage>
</organism>
<proteinExistence type="predicted"/>
<dbReference type="GO" id="GO:0005737">
    <property type="term" value="C:cytoplasm"/>
    <property type="evidence" value="ECO:0007669"/>
    <property type="project" value="UniProtKB-SubCell"/>
</dbReference>
<dbReference type="GO" id="GO:0005634">
    <property type="term" value="C:nucleus"/>
    <property type="evidence" value="ECO:0007669"/>
    <property type="project" value="UniProtKB-SubCell"/>
</dbReference>
<keyword evidence="5" id="KW-0597">Phosphoprotein</keyword>
<feature type="region of interest" description="Disordered" evidence="10">
    <location>
        <begin position="102"/>
        <end position="128"/>
    </location>
</feature>
<evidence type="ECO:0000256" key="1">
    <source>
        <dbReference type="ARBA" id="ARBA00004123"/>
    </source>
</evidence>
<feature type="compositionally biased region" description="Basic and acidic residues" evidence="10">
    <location>
        <begin position="361"/>
        <end position="374"/>
    </location>
</feature>
<evidence type="ECO:0000256" key="9">
    <source>
        <dbReference type="ARBA" id="ARBA00023242"/>
    </source>
</evidence>
<accession>A0A151THZ9</accession>
<feature type="non-terminal residue" evidence="12">
    <location>
        <position position="1"/>
    </location>
</feature>
<evidence type="ECO:0000256" key="5">
    <source>
        <dbReference type="ARBA" id="ARBA00022553"/>
    </source>
</evidence>
<keyword evidence="8" id="KW-0804">Transcription</keyword>
<dbReference type="Proteomes" id="UP000075243">
    <property type="component" value="Chromosome 6"/>
</dbReference>
<evidence type="ECO:0000313" key="13">
    <source>
        <dbReference type="Proteomes" id="UP000075243"/>
    </source>
</evidence>
<evidence type="ECO:0000259" key="11">
    <source>
        <dbReference type="Pfam" id="PF10497"/>
    </source>
</evidence>
<evidence type="ECO:0000256" key="3">
    <source>
        <dbReference type="ARBA" id="ARBA00022490"/>
    </source>
</evidence>
<dbReference type="Pfam" id="PF10497">
    <property type="entry name" value="zf-4CXXC_R1"/>
    <property type="match status" value="1"/>
</dbReference>
<keyword evidence="9" id="KW-0539">Nucleus</keyword>
<feature type="region of interest" description="Disordered" evidence="10">
    <location>
        <begin position="304"/>
        <end position="415"/>
    </location>
</feature>
<keyword evidence="3" id="KW-0963">Cytoplasm</keyword>
<keyword evidence="7" id="KW-0805">Transcription regulation</keyword>
<dbReference type="PANTHER" id="PTHR31169">
    <property type="entry name" value="OS05G0300700 PROTEIN"/>
    <property type="match status" value="1"/>
</dbReference>
<evidence type="ECO:0000256" key="10">
    <source>
        <dbReference type="SAM" id="MobiDB-lite"/>
    </source>
</evidence>
<name>A0A151THZ9_CAJCA</name>
<evidence type="ECO:0000256" key="8">
    <source>
        <dbReference type="ARBA" id="ARBA00023163"/>
    </source>
</evidence>
<dbReference type="EMBL" id="CM003608">
    <property type="protein sequence ID" value="KYP66677.1"/>
    <property type="molecule type" value="Genomic_DNA"/>
</dbReference>
<keyword evidence="4" id="KW-1017">Isopeptide bond</keyword>
<keyword evidence="6" id="KW-0832">Ubl conjugation</keyword>
<gene>
    <name evidence="12" type="ORF">KK1_012982</name>
</gene>
<keyword evidence="13" id="KW-1185">Reference proteome</keyword>